<reference evidence="3" key="1">
    <citation type="submission" date="2015-08" db="EMBL/GenBank/DDBJ databases">
        <title>Genome sequencing project for genomic taxonomy and phylogenomics of Bacillus-like bacteria.</title>
        <authorList>
            <person name="Liu B."/>
            <person name="Wang J."/>
            <person name="Zhu Y."/>
            <person name="Liu G."/>
            <person name="Chen Q."/>
            <person name="Chen Z."/>
            <person name="Lan J."/>
            <person name="Che J."/>
            <person name="Ge C."/>
            <person name="Shi H."/>
            <person name="Pan Z."/>
            <person name="Liu X."/>
        </authorList>
    </citation>
    <scope>NUCLEOTIDE SEQUENCE [LARGE SCALE GENOMIC DNA]</scope>
    <source>
        <strain evidence="3">FJAT-4402</strain>
    </source>
</reference>
<dbReference type="PANTHER" id="PTHR45138">
    <property type="entry name" value="REGULATORY COMPONENTS OF SENSORY TRANSDUCTION SYSTEM"/>
    <property type="match status" value="1"/>
</dbReference>
<reference evidence="2 3" key="2">
    <citation type="journal article" date="2016" name="Int. J. Syst. Evol. Microbiol.">
        <title>Bacillus gobiensis sp. nov., isolated from a soil sample.</title>
        <authorList>
            <person name="Liu B."/>
            <person name="Liu G.H."/>
            <person name="Cetin S."/>
            <person name="Schumann P."/>
            <person name="Pan Z.Z."/>
            <person name="Chen Q.Q."/>
        </authorList>
    </citation>
    <scope>NUCLEOTIDE SEQUENCE [LARGE SCALE GENOMIC DNA]</scope>
    <source>
        <strain evidence="2 3">FJAT-4402</strain>
    </source>
</reference>
<dbReference type="SMART" id="SM00267">
    <property type="entry name" value="GGDEF"/>
    <property type="match status" value="1"/>
</dbReference>
<evidence type="ECO:0000313" key="2">
    <source>
        <dbReference type="EMBL" id="ALC82032.1"/>
    </source>
</evidence>
<dbReference type="PROSITE" id="PS50887">
    <property type="entry name" value="GGDEF"/>
    <property type="match status" value="1"/>
</dbReference>
<dbReference type="PANTHER" id="PTHR45138:SF9">
    <property type="entry name" value="DIGUANYLATE CYCLASE DGCM-RELATED"/>
    <property type="match status" value="1"/>
</dbReference>
<dbReference type="EMBL" id="CP012600">
    <property type="protein sequence ID" value="ALC82032.1"/>
    <property type="molecule type" value="Genomic_DNA"/>
</dbReference>
<dbReference type="Gene3D" id="3.30.450.40">
    <property type="match status" value="2"/>
</dbReference>
<name>A0A0M3R9U2_9BACI</name>
<dbReference type="SUPFAM" id="SSF55781">
    <property type="entry name" value="GAF domain-like"/>
    <property type="match status" value="2"/>
</dbReference>
<evidence type="ECO:0000259" key="1">
    <source>
        <dbReference type="PROSITE" id="PS50887"/>
    </source>
</evidence>
<dbReference type="OrthoDB" id="9759607at2"/>
<organism evidence="2 3">
    <name type="scientific">Bacillus gobiensis</name>
    <dbReference type="NCBI Taxonomy" id="1441095"/>
    <lineage>
        <taxon>Bacteria</taxon>
        <taxon>Bacillati</taxon>
        <taxon>Bacillota</taxon>
        <taxon>Bacilli</taxon>
        <taxon>Bacillales</taxon>
        <taxon>Bacillaceae</taxon>
        <taxon>Bacillus</taxon>
    </lineage>
</organism>
<dbReference type="AlphaFoldDB" id="A0A0M3R9U2"/>
<dbReference type="FunFam" id="3.30.70.270:FF:000001">
    <property type="entry name" value="Diguanylate cyclase domain protein"/>
    <property type="match status" value="1"/>
</dbReference>
<dbReference type="STRING" id="1441095.AM592_10765"/>
<dbReference type="PATRIC" id="fig|1441095.3.peg.2371"/>
<dbReference type="GO" id="GO:1902201">
    <property type="term" value="P:negative regulation of bacterial-type flagellum-dependent cell motility"/>
    <property type="evidence" value="ECO:0007669"/>
    <property type="project" value="TreeGrafter"/>
</dbReference>
<dbReference type="NCBIfam" id="TIGR00254">
    <property type="entry name" value="GGDEF"/>
    <property type="match status" value="1"/>
</dbReference>
<sequence>MNKQLNEKTAALKQRMLDFLLKRPDDQTYEEAFHWLAVALKTIYSPLPMILSESSNDLQRADVENNQLSAQQLAGQLKESNGCFSLRTDDGETIPSGLLSLIESFLNNCYHHEKTNKENNRQKQMFVLTELFHSLMQKEDVLKALVEKLKHIFPDLSFLLLISHDQDQNIKIPARVLSFEDDETNSVALDAYLSGEIKYEDQSSAYLPIKGLQGIYGVLYVNTGNGTAFADEMISSILIVTEAAGKAFENARLYEQSQTIIKNLRLINETSHQLNKTLRLSETMKDLSKRMIDYFDADEVGFFYIDHLGETKGLPGSSFFFQTKAAQPYVQFVSNKLSEEHNGVFVGNGKAVFGKNGYGSMMSVPMIENSKFRGYAIALKRQVYAFTFDMFKLFQSLIHHSTLAVTNSMLRDKLEYLVKTDKLTELYSRSYLEEKINYSMKYDNSGTFILIDIDNFKKINDTYGHQTGDNILIQVAGVIHENIRDHDVGARWGGEELAIYLPHAELPTGIKVAKRLIQAVRKSTNPAVTISVGVSYWSEELMKPLQTLFQQADEALYTAKRNGKNKMVVFDQYEEKA</sequence>
<protein>
    <recommendedName>
        <fullName evidence="1">GGDEF domain-containing protein</fullName>
    </recommendedName>
</protein>
<dbReference type="Proteomes" id="UP000067625">
    <property type="component" value="Chromosome"/>
</dbReference>
<dbReference type="GO" id="GO:0043709">
    <property type="term" value="P:cell adhesion involved in single-species biofilm formation"/>
    <property type="evidence" value="ECO:0007669"/>
    <property type="project" value="TreeGrafter"/>
</dbReference>
<feature type="domain" description="GGDEF" evidence="1">
    <location>
        <begin position="444"/>
        <end position="572"/>
    </location>
</feature>
<dbReference type="InterPro" id="IPR029787">
    <property type="entry name" value="Nucleotide_cyclase"/>
</dbReference>
<evidence type="ECO:0000313" key="3">
    <source>
        <dbReference type="Proteomes" id="UP000067625"/>
    </source>
</evidence>
<dbReference type="InterPro" id="IPR050469">
    <property type="entry name" value="Diguanylate_Cyclase"/>
</dbReference>
<dbReference type="RefSeq" id="WP_053603812.1">
    <property type="nucleotide sequence ID" value="NZ_CP012600.1"/>
</dbReference>
<dbReference type="InterPro" id="IPR043128">
    <property type="entry name" value="Rev_trsase/Diguanyl_cyclase"/>
</dbReference>
<dbReference type="SUPFAM" id="SSF55073">
    <property type="entry name" value="Nucleotide cyclase"/>
    <property type="match status" value="1"/>
</dbReference>
<proteinExistence type="predicted"/>
<dbReference type="CDD" id="cd01949">
    <property type="entry name" value="GGDEF"/>
    <property type="match status" value="1"/>
</dbReference>
<dbReference type="InterPro" id="IPR000160">
    <property type="entry name" value="GGDEF_dom"/>
</dbReference>
<dbReference type="GO" id="GO:0005886">
    <property type="term" value="C:plasma membrane"/>
    <property type="evidence" value="ECO:0007669"/>
    <property type="project" value="TreeGrafter"/>
</dbReference>
<accession>A0A0M3R9U2</accession>
<dbReference type="Pfam" id="PF00990">
    <property type="entry name" value="GGDEF"/>
    <property type="match status" value="1"/>
</dbReference>
<dbReference type="GO" id="GO:0052621">
    <property type="term" value="F:diguanylate cyclase activity"/>
    <property type="evidence" value="ECO:0007669"/>
    <property type="project" value="TreeGrafter"/>
</dbReference>
<gene>
    <name evidence="2" type="ORF">AM592_10765</name>
</gene>
<dbReference type="Gene3D" id="3.30.70.270">
    <property type="match status" value="1"/>
</dbReference>
<keyword evidence="3" id="KW-1185">Reference proteome</keyword>
<dbReference type="InterPro" id="IPR029016">
    <property type="entry name" value="GAF-like_dom_sf"/>
</dbReference>